<dbReference type="InterPro" id="IPR004013">
    <property type="entry name" value="PHP_dom"/>
</dbReference>
<dbReference type="Gene3D" id="3.20.20.140">
    <property type="entry name" value="Metal-dependent hydrolases"/>
    <property type="match status" value="1"/>
</dbReference>
<dbReference type="SUPFAM" id="SSF89550">
    <property type="entry name" value="PHP domain-like"/>
    <property type="match status" value="1"/>
</dbReference>
<sequence>MRIDLHLHTSASDGELSPYDLILLCKRIGFDIIAIADHDTMKGFEEIKDIKIGIEIIPAVELSVREENKDIHLLGYYVNNEGSPLFDYLKIFREERIRRIYKIVENLKKMGIKIEAEEIFKESNNAHAIGRPHVARVLVKKGYAENIDDAFEKYIGYSSPAYVPKYKIGVKEGIDIIIKSKGIPILAHPGQYYDLEYFLFLKNYGLKGIEVWHPDNEKYLEELLEFVEKNKFLKTGGSDFHGFNHDSKKEIGKILIPYESVLALKKERTN</sequence>
<protein>
    <submittedName>
        <fullName evidence="2">PHP domain-containing protein</fullName>
    </submittedName>
</protein>
<organism evidence="2">
    <name type="scientific">candidate division WOR-3 bacterium</name>
    <dbReference type="NCBI Taxonomy" id="2052148"/>
    <lineage>
        <taxon>Bacteria</taxon>
        <taxon>Bacteria division WOR-3</taxon>
    </lineage>
</organism>
<comment type="caution">
    <text evidence="2">The sequence shown here is derived from an EMBL/GenBank/DDBJ whole genome shotgun (WGS) entry which is preliminary data.</text>
</comment>
<proteinExistence type="predicted"/>
<dbReference type="Pfam" id="PF02811">
    <property type="entry name" value="PHP"/>
    <property type="match status" value="1"/>
</dbReference>
<feature type="domain" description="Polymerase/histidinol phosphatase N-terminal" evidence="1">
    <location>
        <begin position="3"/>
        <end position="66"/>
    </location>
</feature>
<dbReference type="InterPro" id="IPR003141">
    <property type="entry name" value="Pol/His_phosphatase_N"/>
</dbReference>
<dbReference type="Gene3D" id="1.10.150.650">
    <property type="match status" value="1"/>
</dbReference>
<dbReference type="GO" id="GO:0004534">
    <property type="term" value="F:5'-3' RNA exonuclease activity"/>
    <property type="evidence" value="ECO:0007669"/>
    <property type="project" value="TreeGrafter"/>
</dbReference>
<dbReference type="EMBL" id="DTDP01000054">
    <property type="protein sequence ID" value="HGK53630.1"/>
    <property type="molecule type" value="Genomic_DNA"/>
</dbReference>
<dbReference type="GO" id="GO:0035312">
    <property type="term" value="F:5'-3' DNA exonuclease activity"/>
    <property type="evidence" value="ECO:0007669"/>
    <property type="project" value="TreeGrafter"/>
</dbReference>
<dbReference type="InterPro" id="IPR016195">
    <property type="entry name" value="Pol/histidinol_Pase-like"/>
</dbReference>
<gene>
    <name evidence="2" type="ORF">ENU72_01230</name>
</gene>
<dbReference type="AlphaFoldDB" id="A0A7V3ZSR4"/>
<dbReference type="PANTHER" id="PTHR42924:SF3">
    <property type="entry name" value="POLYMERASE_HISTIDINOL PHOSPHATASE N-TERMINAL DOMAIN-CONTAINING PROTEIN"/>
    <property type="match status" value="1"/>
</dbReference>
<name>A0A7V3ZSR4_UNCW3</name>
<dbReference type="InterPro" id="IPR052018">
    <property type="entry name" value="PHP_domain"/>
</dbReference>
<dbReference type="PANTHER" id="PTHR42924">
    <property type="entry name" value="EXONUCLEASE"/>
    <property type="match status" value="1"/>
</dbReference>
<dbReference type="CDD" id="cd07438">
    <property type="entry name" value="PHP_HisPPase_AMP"/>
    <property type="match status" value="1"/>
</dbReference>
<accession>A0A7V3ZSR4</accession>
<evidence type="ECO:0000259" key="1">
    <source>
        <dbReference type="SMART" id="SM00481"/>
    </source>
</evidence>
<reference evidence="2" key="1">
    <citation type="journal article" date="2020" name="mSystems">
        <title>Genome- and Community-Level Interaction Insights into Carbon Utilization and Element Cycling Functions of Hydrothermarchaeota in Hydrothermal Sediment.</title>
        <authorList>
            <person name="Zhou Z."/>
            <person name="Liu Y."/>
            <person name="Xu W."/>
            <person name="Pan J."/>
            <person name="Luo Z.H."/>
            <person name="Li M."/>
        </authorList>
    </citation>
    <scope>NUCLEOTIDE SEQUENCE [LARGE SCALE GENOMIC DNA]</scope>
    <source>
        <strain evidence="2">SpSt-695</strain>
    </source>
</reference>
<evidence type="ECO:0000313" key="2">
    <source>
        <dbReference type="EMBL" id="HGK53630.1"/>
    </source>
</evidence>
<dbReference type="SMART" id="SM00481">
    <property type="entry name" value="POLIIIAc"/>
    <property type="match status" value="1"/>
</dbReference>